<feature type="domain" description="HTH araC/xylS-type" evidence="4">
    <location>
        <begin position="190"/>
        <end position="288"/>
    </location>
</feature>
<dbReference type="InterPro" id="IPR037923">
    <property type="entry name" value="HTH-like"/>
</dbReference>
<organism evidence="5 6">
    <name type="scientific">Paenibacillus ginsengarvi</name>
    <dbReference type="NCBI Taxonomy" id="400777"/>
    <lineage>
        <taxon>Bacteria</taxon>
        <taxon>Bacillati</taxon>
        <taxon>Bacillota</taxon>
        <taxon>Bacilli</taxon>
        <taxon>Bacillales</taxon>
        <taxon>Paenibacillaceae</taxon>
        <taxon>Paenibacillus</taxon>
    </lineage>
</organism>
<dbReference type="PRINTS" id="PR00032">
    <property type="entry name" value="HTHARAC"/>
</dbReference>
<dbReference type="Gene3D" id="1.10.10.60">
    <property type="entry name" value="Homeodomain-like"/>
    <property type="match status" value="2"/>
</dbReference>
<dbReference type="PROSITE" id="PS01124">
    <property type="entry name" value="HTH_ARAC_FAMILY_2"/>
    <property type="match status" value="1"/>
</dbReference>
<proteinExistence type="predicted"/>
<dbReference type="InterPro" id="IPR014710">
    <property type="entry name" value="RmlC-like_jellyroll"/>
</dbReference>
<dbReference type="PANTHER" id="PTHR43280">
    <property type="entry name" value="ARAC-FAMILY TRANSCRIPTIONAL REGULATOR"/>
    <property type="match status" value="1"/>
</dbReference>
<dbReference type="InterPro" id="IPR003313">
    <property type="entry name" value="AraC-bd"/>
</dbReference>
<keyword evidence="2" id="KW-0238">DNA-binding</keyword>
<accession>A0A3B0C4U5</accession>
<dbReference type="InterPro" id="IPR018060">
    <property type="entry name" value="HTH_AraC"/>
</dbReference>
<evidence type="ECO:0000313" key="6">
    <source>
        <dbReference type="Proteomes" id="UP000282311"/>
    </source>
</evidence>
<dbReference type="AlphaFoldDB" id="A0A3B0C4U5"/>
<reference evidence="5 6" key="1">
    <citation type="journal article" date="2007" name="Int. J. Syst. Evol. Microbiol.">
        <title>Paenibacillus ginsengarvi sp. nov., isolated from soil from ginseng cultivation.</title>
        <authorList>
            <person name="Yoon M.H."/>
            <person name="Ten L.N."/>
            <person name="Im W.T."/>
        </authorList>
    </citation>
    <scope>NUCLEOTIDE SEQUENCE [LARGE SCALE GENOMIC DNA]</scope>
    <source>
        <strain evidence="5 6">KCTC 13059</strain>
    </source>
</reference>
<evidence type="ECO:0000256" key="2">
    <source>
        <dbReference type="ARBA" id="ARBA00023125"/>
    </source>
</evidence>
<dbReference type="Pfam" id="PF02311">
    <property type="entry name" value="AraC_binding"/>
    <property type="match status" value="1"/>
</dbReference>
<evidence type="ECO:0000256" key="3">
    <source>
        <dbReference type="ARBA" id="ARBA00023163"/>
    </source>
</evidence>
<dbReference type="Pfam" id="PF12833">
    <property type="entry name" value="HTH_18"/>
    <property type="match status" value="1"/>
</dbReference>
<dbReference type="SUPFAM" id="SSF46689">
    <property type="entry name" value="Homeodomain-like"/>
    <property type="match status" value="2"/>
</dbReference>
<dbReference type="PANTHER" id="PTHR43280:SF2">
    <property type="entry name" value="HTH-TYPE TRANSCRIPTIONAL REGULATOR EXSA"/>
    <property type="match status" value="1"/>
</dbReference>
<dbReference type="InterPro" id="IPR020449">
    <property type="entry name" value="Tscrpt_reg_AraC-type_HTH"/>
</dbReference>
<dbReference type="SUPFAM" id="SSF51215">
    <property type="entry name" value="Regulatory protein AraC"/>
    <property type="match status" value="1"/>
</dbReference>
<dbReference type="GO" id="GO:0043565">
    <property type="term" value="F:sequence-specific DNA binding"/>
    <property type="evidence" value="ECO:0007669"/>
    <property type="project" value="InterPro"/>
</dbReference>
<evidence type="ECO:0000256" key="1">
    <source>
        <dbReference type="ARBA" id="ARBA00023015"/>
    </source>
</evidence>
<evidence type="ECO:0000313" key="5">
    <source>
        <dbReference type="EMBL" id="RKN78286.1"/>
    </source>
</evidence>
<protein>
    <submittedName>
        <fullName evidence="5">AraC family transcriptional regulator</fullName>
    </submittedName>
</protein>
<dbReference type="PROSITE" id="PS00041">
    <property type="entry name" value="HTH_ARAC_FAMILY_1"/>
    <property type="match status" value="1"/>
</dbReference>
<keyword evidence="3" id="KW-0804">Transcription</keyword>
<evidence type="ECO:0000259" key="4">
    <source>
        <dbReference type="PROSITE" id="PS01124"/>
    </source>
</evidence>
<dbReference type="RefSeq" id="WP_120749722.1">
    <property type="nucleotide sequence ID" value="NZ_RBAH01000019.1"/>
</dbReference>
<dbReference type="Gene3D" id="2.60.120.10">
    <property type="entry name" value="Jelly Rolls"/>
    <property type="match status" value="1"/>
</dbReference>
<keyword evidence="1" id="KW-0805">Transcription regulation</keyword>
<dbReference type="OrthoDB" id="9776971at2"/>
<keyword evidence="6" id="KW-1185">Reference proteome</keyword>
<gene>
    <name evidence="5" type="ORF">D7M11_23565</name>
</gene>
<dbReference type="EMBL" id="RBAH01000019">
    <property type="protein sequence ID" value="RKN78286.1"/>
    <property type="molecule type" value="Genomic_DNA"/>
</dbReference>
<dbReference type="Proteomes" id="UP000282311">
    <property type="component" value="Unassembled WGS sequence"/>
</dbReference>
<name>A0A3B0C4U5_9BACL</name>
<comment type="caution">
    <text evidence="5">The sequence shown here is derived from an EMBL/GenBank/DDBJ whole genome shotgun (WGS) entry which is preliminary data.</text>
</comment>
<sequence>MNKKLEHYEFMEGSSSREGQLPFYIGIHAYPTTVLNYHSFVEFTYIIDGSGYQSINGTLHRMEPGTISFLPPYHIHQMTSDNGCVIRKYCCLFDMNLLFGSPYASEWTEQLYQIGTVFPSSVAFCGEEAAKMKNLFAQLLMEYRNPEPRGRNHMICNKLSEALILFLRIAAAGDPAAKPNEREDGNSLFWTALHYVHAHYTERLTLDMVAKYLHISETYVSRMFREKTGRSFLVYVHQLRINSAASMLIMTDRTIMDIAFDTGFESPRTFYRVFKEIKGQSPKEYRNANLCRPGLS</sequence>
<dbReference type="InterPro" id="IPR009057">
    <property type="entry name" value="Homeodomain-like_sf"/>
</dbReference>
<dbReference type="SMART" id="SM00342">
    <property type="entry name" value="HTH_ARAC"/>
    <property type="match status" value="1"/>
</dbReference>
<dbReference type="GO" id="GO:0003700">
    <property type="term" value="F:DNA-binding transcription factor activity"/>
    <property type="evidence" value="ECO:0007669"/>
    <property type="project" value="InterPro"/>
</dbReference>
<dbReference type="InterPro" id="IPR018062">
    <property type="entry name" value="HTH_AraC-typ_CS"/>
</dbReference>